<proteinExistence type="predicted"/>
<accession>A0A8X6MYX0</accession>
<reference evidence="1" key="1">
    <citation type="submission" date="2020-08" db="EMBL/GenBank/DDBJ databases">
        <title>Multicomponent nature underlies the extraordinary mechanical properties of spider dragline silk.</title>
        <authorList>
            <person name="Kono N."/>
            <person name="Nakamura H."/>
            <person name="Mori M."/>
            <person name="Yoshida Y."/>
            <person name="Ohtoshi R."/>
            <person name="Malay A.D."/>
            <person name="Moran D.A.P."/>
            <person name="Tomita M."/>
            <person name="Numata K."/>
            <person name="Arakawa K."/>
        </authorList>
    </citation>
    <scope>NUCLEOTIDE SEQUENCE</scope>
</reference>
<keyword evidence="2" id="KW-1185">Reference proteome</keyword>
<sequence length="160" mass="18804">MSHELNFRRSDFPPDWSDDIRMNFLFSSFRERCVNPEGYDAKLNFWISTIQDMCMKSQCPVISNPALCSAFERKKRQPMCLYTVLENMSRQGLIMKMSDFNKIEQEKGWLGWGFDILIQKPVSWGFSSVQNFLNFNKLDDEFLLVPVIKDLATKLLIQLL</sequence>
<dbReference type="Proteomes" id="UP000887013">
    <property type="component" value="Unassembled WGS sequence"/>
</dbReference>
<comment type="caution">
    <text evidence="1">The sequence shown here is derived from an EMBL/GenBank/DDBJ whole genome shotgun (WGS) entry which is preliminary data.</text>
</comment>
<dbReference type="EMBL" id="BMAW01003722">
    <property type="protein sequence ID" value="GFS85216.1"/>
    <property type="molecule type" value="Genomic_DNA"/>
</dbReference>
<dbReference type="AlphaFoldDB" id="A0A8X6MYX0"/>
<dbReference type="OrthoDB" id="10250120at2759"/>
<organism evidence="1 2">
    <name type="scientific">Nephila pilipes</name>
    <name type="common">Giant wood spider</name>
    <name type="synonym">Nephila maculata</name>
    <dbReference type="NCBI Taxonomy" id="299642"/>
    <lineage>
        <taxon>Eukaryota</taxon>
        <taxon>Metazoa</taxon>
        <taxon>Ecdysozoa</taxon>
        <taxon>Arthropoda</taxon>
        <taxon>Chelicerata</taxon>
        <taxon>Arachnida</taxon>
        <taxon>Araneae</taxon>
        <taxon>Araneomorphae</taxon>
        <taxon>Entelegynae</taxon>
        <taxon>Araneoidea</taxon>
        <taxon>Nephilidae</taxon>
        <taxon>Nephila</taxon>
    </lineage>
</organism>
<dbReference type="Pfam" id="PF25880">
    <property type="entry name" value="WHD_CHMP7_1st"/>
    <property type="match status" value="1"/>
</dbReference>
<protein>
    <submittedName>
        <fullName evidence="1">Uncharacterized protein</fullName>
    </submittedName>
</protein>
<gene>
    <name evidence="1" type="ORF">NPIL_379441</name>
</gene>
<evidence type="ECO:0000313" key="2">
    <source>
        <dbReference type="Proteomes" id="UP000887013"/>
    </source>
</evidence>
<name>A0A8X6MYX0_NEPPI</name>
<evidence type="ECO:0000313" key="1">
    <source>
        <dbReference type="EMBL" id="GFS85216.1"/>
    </source>
</evidence>